<sequence>MTLRRLIERESLPELDPSSPIISGGDKFPYLVIGTARLDYGDEIHLPSHLIPQRDEKKTGEVRFGTLNMCRRIELRISHGRGWRAVTRNYYEPAYQREACEGLSRQGEADISSRT</sequence>
<dbReference type="Proteomes" id="UP000299102">
    <property type="component" value="Unassembled WGS sequence"/>
</dbReference>
<organism evidence="1 2">
    <name type="scientific">Eumeta variegata</name>
    <name type="common">Bagworm moth</name>
    <name type="synonym">Eumeta japonica</name>
    <dbReference type="NCBI Taxonomy" id="151549"/>
    <lineage>
        <taxon>Eukaryota</taxon>
        <taxon>Metazoa</taxon>
        <taxon>Ecdysozoa</taxon>
        <taxon>Arthropoda</taxon>
        <taxon>Hexapoda</taxon>
        <taxon>Insecta</taxon>
        <taxon>Pterygota</taxon>
        <taxon>Neoptera</taxon>
        <taxon>Endopterygota</taxon>
        <taxon>Lepidoptera</taxon>
        <taxon>Glossata</taxon>
        <taxon>Ditrysia</taxon>
        <taxon>Tineoidea</taxon>
        <taxon>Psychidae</taxon>
        <taxon>Oiketicinae</taxon>
        <taxon>Eumeta</taxon>
    </lineage>
</organism>
<protein>
    <submittedName>
        <fullName evidence="1">Uncharacterized protein</fullName>
    </submittedName>
</protein>
<keyword evidence="2" id="KW-1185">Reference proteome</keyword>
<reference evidence="1 2" key="1">
    <citation type="journal article" date="2019" name="Commun. Biol.">
        <title>The bagworm genome reveals a unique fibroin gene that provides high tensile strength.</title>
        <authorList>
            <person name="Kono N."/>
            <person name="Nakamura H."/>
            <person name="Ohtoshi R."/>
            <person name="Tomita M."/>
            <person name="Numata K."/>
            <person name="Arakawa K."/>
        </authorList>
    </citation>
    <scope>NUCLEOTIDE SEQUENCE [LARGE SCALE GENOMIC DNA]</scope>
</reference>
<name>A0A4C1XKJ5_EUMVA</name>
<dbReference type="AlphaFoldDB" id="A0A4C1XKJ5"/>
<dbReference type="EMBL" id="BGZK01000884">
    <property type="protein sequence ID" value="GBP63958.1"/>
    <property type="molecule type" value="Genomic_DNA"/>
</dbReference>
<comment type="caution">
    <text evidence="1">The sequence shown here is derived from an EMBL/GenBank/DDBJ whole genome shotgun (WGS) entry which is preliminary data.</text>
</comment>
<evidence type="ECO:0000313" key="2">
    <source>
        <dbReference type="Proteomes" id="UP000299102"/>
    </source>
</evidence>
<gene>
    <name evidence="1" type="ORF">EVAR_25109_1</name>
</gene>
<proteinExistence type="predicted"/>
<evidence type="ECO:0000313" key="1">
    <source>
        <dbReference type="EMBL" id="GBP63958.1"/>
    </source>
</evidence>
<feature type="non-terminal residue" evidence="1">
    <location>
        <position position="115"/>
    </location>
</feature>
<accession>A0A4C1XKJ5</accession>